<name>A0A813JC41_POLGL</name>
<dbReference type="AlphaFoldDB" id="A0A813JC41"/>
<reference evidence="3" key="1">
    <citation type="submission" date="2021-02" db="EMBL/GenBank/DDBJ databases">
        <authorList>
            <person name="Dougan E. K."/>
            <person name="Rhodes N."/>
            <person name="Thang M."/>
            <person name="Chan C."/>
        </authorList>
    </citation>
    <scope>NUCLEOTIDE SEQUENCE</scope>
</reference>
<organism evidence="3 4">
    <name type="scientific">Polarella glacialis</name>
    <name type="common">Dinoflagellate</name>
    <dbReference type="NCBI Taxonomy" id="89957"/>
    <lineage>
        <taxon>Eukaryota</taxon>
        <taxon>Sar</taxon>
        <taxon>Alveolata</taxon>
        <taxon>Dinophyceae</taxon>
        <taxon>Suessiales</taxon>
        <taxon>Suessiaceae</taxon>
        <taxon>Polarella</taxon>
    </lineage>
</organism>
<proteinExistence type="predicted"/>
<dbReference type="Proteomes" id="UP000654075">
    <property type="component" value="Unassembled WGS sequence"/>
</dbReference>
<feature type="compositionally biased region" description="Polar residues" evidence="1">
    <location>
        <begin position="199"/>
        <end position="222"/>
    </location>
</feature>
<evidence type="ECO:0000313" key="3">
    <source>
        <dbReference type="EMBL" id="CAE8676080.1"/>
    </source>
</evidence>
<evidence type="ECO:0000313" key="2">
    <source>
        <dbReference type="EMBL" id="CAE8587501.1"/>
    </source>
</evidence>
<evidence type="ECO:0000313" key="5">
    <source>
        <dbReference type="Proteomes" id="UP000654075"/>
    </source>
</evidence>
<feature type="region of interest" description="Disordered" evidence="1">
    <location>
        <begin position="190"/>
        <end position="223"/>
    </location>
</feature>
<accession>A0A813JC41</accession>
<evidence type="ECO:0000256" key="1">
    <source>
        <dbReference type="SAM" id="MobiDB-lite"/>
    </source>
</evidence>
<dbReference type="EMBL" id="CAJNNW010025185">
    <property type="protein sequence ID" value="CAE8676080.1"/>
    <property type="molecule type" value="Genomic_DNA"/>
</dbReference>
<dbReference type="Proteomes" id="UP000626109">
    <property type="component" value="Unassembled WGS sequence"/>
</dbReference>
<protein>
    <submittedName>
        <fullName evidence="3">Uncharacterized protein</fullName>
    </submittedName>
</protein>
<sequence length="268" mass="28350">MASPCSASSVCSSGISSMISPRMTSPGSTGHIAGALAIGWAESPRGRGTVSGHLRGGSPDHRTIGMEGQPGSGLHRGLGACSHSRSSPDIGTKFSRLAALKALGVPLVDMGIDVMQSRRHSPAPSRGPDVRNVTLQHLDAYEQTGIIGRRAKSPSAGRYPNPEGLAHSYSARCLSPRQRVLAQHQIVISSGYGGESPRTPDQLSSSLSQKYDKSYSPNQMNSLAMKRMDQARTMKKSLRRLDTAGAKLEAVAKALVAEAQRQSLKRVA</sequence>
<keyword evidence="5" id="KW-1185">Reference proteome</keyword>
<comment type="caution">
    <text evidence="3">The sequence shown here is derived from an EMBL/GenBank/DDBJ whole genome shotgun (WGS) entry which is preliminary data.</text>
</comment>
<gene>
    <name evidence="2" type="ORF">PGLA1383_LOCUS6345</name>
    <name evidence="3" type="ORF">PGLA2088_LOCUS19701</name>
</gene>
<dbReference type="EMBL" id="CAJNNV010002631">
    <property type="protein sequence ID" value="CAE8587501.1"/>
    <property type="molecule type" value="Genomic_DNA"/>
</dbReference>
<evidence type="ECO:0000313" key="4">
    <source>
        <dbReference type="Proteomes" id="UP000626109"/>
    </source>
</evidence>